<reference evidence="3 4" key="1">
    <citation type="submission" date="2024-05" db="EMBL/GenBank/DDBJ databases">
        <authorList>
            <person name="Wallberg A."/>
        </authorList>
    </citation>
    <scope>NUCLEOTIDE SEQUENCE [LARGE SCALE GENOMIC DNA]</scope>
</reference>
<keyword evidence="4" id="KW-1185">Reference proteome</keyword>
<feature type="transmembrane region" description="Helical" evidence="2">
    <location>
        <begin position="76"/>
        <end position="101"/>
    </location>
</feature>
<keyword evidence="2" id="KW-0472">Membrane</keyword>
<evidence type="ECO:0000313" key="4">
    <source>
        <dbReference type="Proteomes" id="UP001497623"/>
    </source>
</evidence>
<dbReference type="EMBL" id="CAXKWB010019703">
    <property type="protein sequence ID" value="CAL4122205.1"/>
    <property type="molecule type" value="Genomic_DNA"/>
</dbReference>
<dbReference type="AlphaFoldDB" id="A0AAV2RBQ3"/>
<name>A0AAV2RBQ3_MEGNR</name>
<keyword evidence="2" id="KW-1133">Transmembrane helix</keyword>
<keyword evidence="2" id="KW-0812">Transmembrane</keyword>
<comment type="caution">
    <text evidence="3">The sequence shown here is derived from an EMBL/GenBank/DDBJ whole genome shotgun (WGS) entry which is preliminary data.</text>
</comment>
<evidence type="ECO:0008006" key="5">
    <source>
        <dbReference type="Google" id="ProtNLM"/>
    </source>
</evidence>
<evidence type="ECO:0000256" key="2">
    <source>
        <dbReference type="SAM" id="Phobius"/>
    </source>
</evidence>
<sequence length="130" mass="14723">MATDDNTLRQRTQHEQEKPPIGSDVDSDDDRSIDRTEAMLAAKEISKGGTDHTPSVLKMILAPLPPRWQNWLVRNIFGMGMIGGFVYVIMMGPIALMMLMAKLGNTRNLHMAHDCFIRRHYLHWALGAHV</sequence>
<accession>A0AAV2RBQ3</accession>
<proteinExistence type="predicted"/>
<dbReference type="Proteomes" id="UP001497623">
    <property type="component" value="Unassembled WGS sequence"/>
</dbReference>
<feature type="non-terminal residue" evidence="3">
    <location>
        <position position="130"/>
    </location>
</feature>
<feature type="compositionally biased region" description="Basic and acidic residues" evidence="1">
    <location>
        <begin position="1"/>
        <end position="18"/>
    </location>
</feature>
<evidence type="ECO:0000256" key="1">
    <source>
        <dbReference type="SAM" id="MobiDB-lite"/>
    </source>
</evidence>
<evidence type="ECO:0000313" key="3">
    <source>
        <dbReference type="EMBL" id="CAL4122205.1"/>
    </source>
</evidence>
<feature type="region of interest" description="Disordered" evidence="1">
    <location>
        <begin position="1"/>
        <end position="33"/>
    </location>
</feature>
<organism evidence="3 4">
    <name type="scientific">Meganyctiphanes norvegica</name>
    <name type="common">Northern krill</name>
    <name type="synonym">Thysanopoda norvegica</name>
    <dbReference type="NCBI Taxonomy" id="48144"/>
    <lineage>
        <taxon>Eukaryota</taxon>
        <taxon>Metazoa</taxon>
        <taxon>Ecdysozoa</taxon>
        <taxon>Arthropoda</taxon>
        <taxon>Crustacea</taxon>
        <taxon>Multicrustacea</taxon>
        <taxon>Malacostraca</taxon>
        <taxon>Eumalacostraca</taxon>
        <taxon>Eucarida</taxon>
        <taxon>Euphausiacea</taxon>
        <taxon>Euphausiidae</taxon>
        <taxon>Meganyctiphanes</taxon>
    </lineage>
</organism>
<protein>
    <recommendedName>
        <fullName evidence="5">Phosphatidate cytidylyltransferase</fullName>
    </recommendedName>
</protein>
<gene>
    <name evidence="3" type="ORF">MNOR_LOCUS22927</name>
</gene>